<dbReference type="InterPro" id="IPR017972">
    <property type="entry name" value="Cyt_P450_CS"/>
</dbReference>
<evidence type="ECO:0000313" key="8">
    <source>
        <dbReference type="EMBL" id="KAK9426559.1"/>
    </source>
</evidence>
<dbReference type="InterPro" id="IPR036396">
    <property type="entry name" value="Cyt_P450_sf"/>
</dbReference>
<keyword evidence="9" id="KW-1185">Reference proteome</keyword>
<dbReference type="Proteomes" id="UP001408356">
    <property type="component" value="Unassembled WGS sequence"/>
</dbReference>
<dbReference type="PROSITE" id="PS00086">
    <property type="entry name" value="CYTOCHROME_P450"/>
    <property type="match status" value="1"/>
</dbReference>
<dbReference type="PANTHER" id="PTHR46300">
    <property type="entry name" value="P450, PUTATIVE (EUROFUNG)-RELATED-RELATED"/>
    <property type="match status" value="1"/>
</dbReference>
<keyword evidence="2 6" id="KW-0479">Metal-binding</keyword>
<evidence type="ECO:0000256" key="3">
    <source>
        <dbReference type="ARBA" id="ARBA00023002"/>
    </source>
</evidence>
<dbReference type="InterPro" id="IPR050364">
    <property type="entry name" value="Cytochrome_P450_fung"/>
</dbReference>
<evidence type="ECO:0000256" key="7">
    <source>
        <dbReference type="SAM" id="Phobius"/>
    </source>
</evidence>
<dbReference type="SUPFAM" id="SSF48264">
    <property type="entry name" value="Cytochrome P450"/>
    <property type="match status" value="1"/>
</dbReference>
<name>A0ABR2VI19_9PEZI</name>
<comment type="similarity">
    <text evidence="1 6">Belongs to the cytochrome P450 family.</text>
</comment>
<dbReference type="CDD" id="cd11065">
    <property type="entry name" value="CYP64-like"/>
    <property type="match status" value="1"/>
</dbReference>
<comment type="caution">
    <text evidence="8">The sequence shown here is derived from an EMBL/GenBank/DDBJ whole genome shotgun (WGS) entry which is preliminary data.</text>
</comment>
<keyword evidence="3 6" id="KW-0560">Oxidoreductase</keyword>
<evidence type="ECO:0000256" key="5">
    <source>
        <dbReference type="ARBA" id="ARBA00023033"/>
    </source>
</evidence>
<keyword evidence="6" id="KW-0349">Heme</keyword>
<organism evidence="8 9">
    <name type="scientific">Seiridium unicorne</name>
    <dbReference type="NCBI Taxonomy" id="138068"/>
    <lineage>
        <taxon>Eukaryota</taxon>
        <taxon>Fungi</taxon>
        <taxon>Dikarya</taxon>
        <taxon>Ascomycota</taxon>
        <taxon>Pezizomycotina</taxon>
        <taxon>Sordariomycetes</taxon>
        <taxon>Xylariomycetidae</taxon>
        <taxon>Amphisphaeriales</taxon>
        <taxon>Sporocadaceae</taxon>
        <taxon>Seiridium</taxon>
    </lineage>
</organism>
<keyword evidence="7" id="KW-1133">Transmembrane helix</keyword>
<dbReference type="PRINTS" id="PR00463">
    <property type="entry name" value="EP450I"/>
</dbReference>
<dbReference type="EMBL" id="JARVKF010000001">
    <property type="protein sequence ID" value="KAK9426559.1"/>
    <property type="molecule type" value="Genomic_DNA"/>
</dbReference>
<evidence type="ECO:0000256" key="2">
    <source>
        <dbReference type="ARBA" id="ARBA00022723"/>
    </source>
</evidence>
<keyword evidence="7" id="KW-0812">Transmembrane</keyword>
<sequence>MAFEVLPSVFPSKLPYFIAYLLLLPIVVLLTLLAPYAFHSSRPKSFPPGPSTIPVLGNLHLIPASRSYILWVCHGFLEDSSTDRIVARFHEWRQKLFEKRGAIYSSRPANYIAQELICPDDVHILFAGYGPGWKLLRRIASTLLSAKRTQDLLPTQNAEATQTVYDMIRDPENFDRHIKRLTTSIYLCMVYGQRGTRYESPTIQALYDVQVRFTSIVEPGAAPPVDGLTFLQWTPTWLAPWKRAAAQMRRDHQKLYLGLLRETRKRVEAGEGTGCFMEGMIADQEKNGLGDQNMAYAGGAMMEAASDTTSSTLLSFILGLLTSPAALKKAQAEVDAVCGDQRSPGIEDVGKFPYIEACVLETLRWRPAVPGGVPHMLTQQDTYKDYVFPAGTVFLANAWSIHRGEDDYSDPEDFVPERWLDNNHLGIKGDGVAQEHQQRKQTYAFGTGRRICAGQNMAENSLRIAMAKLVWTFDFRPGKSGKVDASPLTAYESGFAVCPKKFDANITPRSKKRAEVIEREFHELKPFFEQFVNV</sequence>
<gene>
    <name evidence="8" type="ORF">SUNI508_00086</name>
</gene>
<evidence type="ECO:0000256" key="6">
    <source>
        <dbReference type="RuleBase" id="RU000461"/>
    </source>
</evidence>
<dbReference type="InterPro" id="IPR002401">
    <property type="entry name" value="Cyt_P450_E_grp-I"/>
</dbReference>
<keyword evidence="4 6" id="KW-0408">Iron</keyword>
<dbReference type="Gene3D" id="1.10.630.10">
    <property type="entry name" value="Cytochrome P450"/>
    <property type="match status" value="1"/>
</dbReference>
<evidence type="ECO:0000256" key="4">
    <source>
        <dbReference type="ARBA" id="ARBA00023004"/>
    </source>
</evidence>
<protein>
    <submittedName>
        <fullName evidence="8">Cytochrome P450</fullName>
    </submittedName>
</protein>
<feature type="transmembrane region" description="Helical" evidence="7">
    <location>
        <begin position="17"/>
        <end position="38"/>
    </location>
</feature>
<dbReference type="PANTHER" id="PTHR46300:SF2">
    <property type="entry name" value="CYTOCHROME P450 MONOOXYGENASE ALNH-RELATED"/>
    <property type="match status" value="1"/>
</dbReference>
<reference evidence="8 9" key="1">
    <citation type="journal article" date="2024" name="J. Plant Pathol.">
        <title>Sequence and assembly of the genome of Seiridium unicorne, isolate CBS 538.82, causal agent of cypress canker disease.</title>
        <authorList>
            <person name="Scali E."/>
            <person name="Rocca G.D."/>
            <person name="Danti R."/>
            <person name="Garbelotto M."/>
            <person name="Barberini S."/>
            <person name="Baroncelli R."/>
            <person name="Emiliani G."/>
        </authorList>
    </citation>
    <scope>NUCLEOTIDE SEQUENCE [LARGE SCALE GENOMIC DNA]</scope>
    <source>
        <strain evidence="8 9">BM-138-508</strain>
    </source>
</reference>
<dbReference type="InterPro" id="IPR001128">
    <property type="entry name" value="Cyt_P450"/>
</dbReference>
<evidence type="ECO:0000313" key="9">
    <source>
        <dbReference type="Proteomes" id="UP001408356"/>
    </source>
</evidence>
<dbReference type="PRINTS" id="PR00385">
    <property type="entry name" value="P450"/>
</dbReference>
<accession>A0ABR2VI19</accession>
<keyword evidence="5 6" id="KW-0503">Monooxygenase</keyword>
<dbReference type="Pfam" id="PF00067">
    <property type="entry name" value="p450"/>
    <property type="match status" value="1"/>
</dbReference>
<keyword evidence="7" id="KW-0472">Membrane</keyword>
<proteinExistence type="inferred from homology"/>
<evidence type="ECO:0000256" key="1">
    <source>
        <dbReference type="ARBA" id="ARBA00010617"/>
    </source>
</evidence>